<dbReference type="EMBL" id="GGEC01064701">
    <property type="protein sequence ID" value="MBX45185.1"/>
    <property type="molecule type" value="Transcribed_RNA"/>
</dbReference>
<protein>
    <submittedName>
        <fullName evidence="2">Uncharacterized protein</fullName>
    </submittedName>
</protein>
<accession>A0A2P2NRW4</accession>
<keyword evidence="1" id="KW-0812">Transmembrane</keyword>
<name>A0A2P2NRW4_RHIMU</name>
<evidence type="ECO:0000313" key="2">
    <source>
        <dbReference type="EMBL" id="MBX45185.1"/>
    </source>
</evidence>
<reference evidence="2" key="1">
    <citation type="submission" date="2018-02" db="EMBL/GenBank/DDBJ databases">
        <title>Rhizophora mucronata_Transcriptome.</title>
        <authorList>
            <person name="Meera S.P."/>
            <person name="Sreeshan A."/>
            <person name="Augustine A."/>
        </authorList>
    </citation>
    <scope>NUCLEOTIDE SEQUENCE</scope>
    <source>
        <tissue evidence="2">Leaf</tissue>
    </source>
</reference>
<keyword evidence="1" id="KW-0472">Membrane</keyword>
<dbReference type="AlphaFoldDB" id="A0A2P2NRW4"/>
<keyword evidence="1" id="KW-1133">Transmembrane helix</keyword>
<organism evidence="2">
    <name type="scientific">Rhizophora mucronata</name>
    <name type="common">Asiatic mangrove</name>
    <dbReference type="NCBI Taxonomy" id="61149"/>
    <lineage>
        <taxon>Eukaryota</taxon>
        <taxon>Viridiplantae</taxon>
        <taxon>Streptophyta</taxon>
        <taxon>Embryophyta</taxon>
        <taxon>Tracheophyta</taxon>
        <taxon>Spermatophyta</taxon>
        <taxon>Magnoliopsida</taxon>
        <taxon>eudicotyledons</taxon>
        <taxon>Gunneridae</taxon>
        <taxon>Pentapetalae</taxon>
        <taxon>rosids</taxon>
        <taxon>fabids</taxon>
        <taxon>Malpighiales</taxon>
        <taxon>Rhizophoraceae</taxon>
        <taxon>Rhizophora</taxon>
    </lineage>
</organism>
<evidence type="ECO:0000256" key="1">
    <source>
        <dbReference type="SAM" id="Phobius"/>
    </source>
</evidence>
<sequence>MRTYCHFFEILFGISLWSVCLILPSASSPLLIFCLLF</sequence>
<feature type="transmembrane region" description="Helical" evidence="1">
    <location>
        <begin position="12"/>
        <end position="36"/>
    </location>
</feature>
<proteinExistence type="predicted"/>